<proteinExistence type="inferred from homology"/>
<accession>A0A074J8Z4</accession>
<evidence type="ECO:0000313" key="6">
    <source>
        <dbReference type="EMBL" id="KEO53014.1"/>
    </source>
</evidence>
<dbReference type="Proteomes" id="UP000027432">
    <property type="component" value="Unassembled WGS sequence"/>
</dbReference>
<evidence type="ECO:0000259" key="5">
    <source>
        <dbReference type="PROSITE" id="PS51891"/>
    </source>
</evidence>
<dbReference type="Pfam" id="PF04828">
    <property type="entry name" value="GFA"/>
    <property type="match status" value="1"/>
</dbReference>
<name>A0A074J8Z4_9RHOB</name>
<keyword evidence="4" id="KW-0456">Lyase</keyword>
<dbReference type="PANTHER" id="PTHR33337:SF40">
    <property type="entry name" value="CENP-V_GFA DOMAIN-CONTAINING PROTEIN-RELATED"/>
    <property type="match status" value="1"/>
</dbReference>
<sequence>MTDAPQDHPQTQGGCQCGAIRFTITAGPGKAGLCHCRMCQRATGNAFAPLYEVPAARVFWEGAAPTEWASSNISQRGFCPTCGTPLYLRTDDTFEFMAGCLSPDFPFRPQDQGGMEARKGWLDALPSLPAHTTRPELLAVVVSHQSKEN</sequence>
<reference evidence="6 7" key="1">
    <citation type="submission" date="2013-07" db="EMBL/GenBank/DDBJ databases">
        <title>Thioclava pacifica DSM 10166 Genome Sequencing.</title>
        <authorList>
            <person name="Lai Q."/>
            <person name="Shao Z."/>
        </authorList>
    </citation>
    <scope>NUCLEOTIDE SEQUENCE [LARGE SCALE GENOMIC DNA]</scope>
    <source>
        <strain evidence="6 7">DSM 10166</strain>
    </source>
</reference>
<evidence type="ECO:0000256" key="1">
    <source>
        <dbReference type="ARBA" id="ARBA00005495"/>
    </source>
</evidence>
<dbReference type="AlphaFoldDB" id="A0A074J8Z4"/>
<evidence type="ECO:0000256" key="3">
    <source>
        <dbReference type="ARBA" id="ARBA00022833"/>
    </source>
</evidence>
<evidence type="ECO:0000256" key="4">
    <source>
        <dbReference type="ARBA" id="ARBA00023239"/>
    </source>
</evidence>
<organism evidence="6 7">
    <name type="scientific">Thioclava pacifica DSM 10166</name>
    <dbReference type="NCBI Taxonomy" id="1353537"/>
    <lineage>
        <taxon>Bacteria</taxon>
        <taxon>Pseudomonadati</taxon>
        <taxon>Pseudomonadota</taxon>
        <taxon>Alphaproteobacteria</taxon>
        <taxon>Rhodobacterales</taxon>
        <taxon>Paracoccaceae</taxon>
        <taxon>Thioclava</taxon>
    </lineage>
</organism>
<dbReference type="EMBL" id="AUND01000023">
    <property type="protein sequence ID" value="KEO53014.1"/>
    <property type="molecule type" value="Genomic_DNA"/>
</dbReference>
<dbReference type="Gene3D" id="3.90.1590.10">
    <property type="entry name" value="glutathione-dependent formaldehyde- activating enzyme (gfa)"/>
    <property type="match status" value="1"/>
</dbReference>
<dbReference type="eggNOG" id="COG3791">
    <property type="taxonomic scope" value="Bacteria"/>
</dbReference>
<dbReference type="SUPFAM" id="SSF51316">
    <property type="entry name" value="Mss4-like"/>
    <property type="match status" value="1"/>
</dbReference>
<comment type="caution">
    <text evidence="6">The sequence shown here is derived from an EMBL/GenBank/DDBJ whole genome shotgun (WGS) entry which is preliminary data.</text>
</comment>
<dbReference type="OrthoDB" id="9807246at2"/>
<dbReference type="PROSITE" id="PS51891">
    <property type="entry name" value="CENP_V_GFA"/>
    <property type="match status" value="1"/>
</dbReference>
<dbReference type="InterPro" id="IPR011057">
    <property type="entry name" value="Mss4-like_sf"/>
</dbReference>
<keyword evidence="7" id="KW-1185">Reference proteome</keyword>
<keyword evidence="3" id="KW-0862">Zinc</keyword>
<protein>
    <recommendedName>
        <fullName evidence="5">CENP-V/GFA domain-containing protein</fullName>
    </recommendedName>
</protein>
<keyword evidence="2" id="KW-0479">Metal-binding</keyword>
<dbReference type="InterPro" id="IPR006913">
    <property type="entry name" value="CENP-V/GFA"/>
</dbReference>
<gene>
    <name evidence="6" type="ORF">TP2_08725</name>
</gene>
<evidence type="ECO:0000256" key="2">
    <source>
        <dbReference type="ARBA" id="ARBA00022723"/>
    </source>
</evidence>
<comment type="similarity">
    <text evidence="1">Belongs to the Gfa family.</text>
</comment>
<evidence type="ECO:0000313" key="7">
    <source>
        <dbReference type="Proteomes" id="UP000027432"/>
    </source>
</evidence>
<dbReference type="GO" id="GO:0046872">
    <property type="term" value="F:metal ion binding"/>
    <property type="evidence" value="ECO:0007669"/>
    <property type="project" value="UniProtKB-KW"/>
</dbReference>
<feature type="domain" description="CENP-V/GFA" evidence="5">
    <location>
        <begin position="11"/>
        <end position="111"/>
    </location>
</feature>
<dbReference type="GO" id="GO:0016846">
    <property type="term" value="F:carbon-sulfur lyase activity"/>
    <property type="evidence" value="ECO:0007669"/>
    <property type="project" value="InterPro"/>
</dbReference>
<dbReference type="STRING" id="1353537.TP2_08725"/>
<dbReference type="PANTHER" id="PTHR33337">
    <property type="entry name" value="GFA DOMAIN-CONTAINING PROTEIN"/>
    <property type="match status" value="1"/>
</dbReference>
<dbReference type="RefSeq" id="WP_038077357.1">
    <property type="nucleotide sequence ID" value="NZ_AUND01000023.1"/>
</dbReference>